<feature type="binding site" evidence="9">
    <location>
        <begin position="272"/>
        <end position="279"/>
    </location>
    <ligand>
        <name>ATP</name>
        <dbReference type="ChEBI" id="CHEBI:30616"/>
    </ligand>
</feature>
<evidence type="ECO:0000256" key="2">
    <source>
        <dbReference type="ARBA" id="ARBA00022801"/>
    </source>
</evidence>
<dbReference type="GO" id="GO:0003677">
    <property type="term" value="F:DNA binding"/>
    <property type="evidence" value="ECO:0007669"/>
    <property type="project" value="InterPro"/>
</dbReference>
<evidence type="ECO:0000256" key="3">
    <source>
        <dbReference type="ARBA" id="ARBA00022806"/>
    </source>
</evidence>
<accession>A0A544Y9Z8</accession>
<keyword evidence="5" id="KW-0413">Isomerase</keyword>
<evidence type="ECO:0000259" key="10">
    <source>
        <dbReference type="PROSITE" id="PS51198"/>
    </source>
</evidence>
<dbReference type="GO" id="GO:0016887">
    <property type="term" value="F:ATP hydrolysis activity"/>
    <property type="evidence" value="ECO:0007669"/>
    <property type="project" value="RHEA"/>
</dbReference>
<comment type="catalytic activity">
    <reaction evidence="8">
        <text>ATP + H2O = ADP + phosphate + H(+)</text>
        <dbReference type="Rhea" id="RHEA:13065"/>
        <dbReference type="ChEBI" id="CHEBI:15377"/>
        <dbReference type="ChEBI" id="CHEBI:15378"/>
        <dbReference type="ChEBI" id="CHEBI:30616"/>
        <dbReference type="ChEBI" id="CHEBI:43474"/>
        <dbReference type="ChEBI" id="CHEBI:456216"/>
        <dbReference type="EC" id="5.6.2.4"/>
    </reaction>
</comment>
<evidence type="ECO:0000256" key="8">
    <source>
        <dbReference type="ARBA" id="ARBA00048988"/>
    </source>
</evidence>
<dbReference type="Gene3D" id="3.40.50.300">
    <property type="entry name" value="P-loop containing nucleotide triphosphate hydrolases"/>
    <property type="match status" value="3"/>
</dbReference>
<dbReference type="RefSeq" id="WP_142624573.1">
    <property type="nucleotide sequence ID" value="NZ_VIRM01000064.1"/>
</dbReference>
<dbReference type="EC" id="5.6.2.4" evidence="7"/>
<keyword evidence="3 9" id="KW-0347">Helicase</keyword>
<evidence type="ECO:0000256" key="9">
    <source>
        <dbReference type="PROSITE-ProRule" id="PRU00560"/>
    </source>
</evidence>
<evidence type="ECO:0000256" key="5">
    <source>
        <dbReference type="ARBA" id="ARBA00023235"/>
    </source>
</evidence>
<comment type="catalytic activity">
    <reaction evidence="6">
        <text>Couples ATP hydrolysis with the unwinding of duplex DNA by translocating in the 3'-5' direction.</text>
        <dbReference type="EC" id="5.6.2.4"/>
    </reaction>
</comment>
<dbReference type="GO" id="GO:0000725">
    <property type="term" value="P:recombinational repair"/>
    <property type="evidence" value="ECO:0007669"/>
    <property type="project" value="TreeGrafter"/>
</dbReference>
<evidence type="ECO:0000313" key="12">
    <source>
        <dbReference type="Proteomes" id="UP000316541"/>
    </source>
</evidence>
<dbReference type="PROSITE" id="PS51198">
    <property type="entry name" value="UVRD_HELICASE_ATP_BIND"/>
    <property type="match status" value="1"/>
</dbReference>
<dbReference type="EMBL" id="VIRM01000064">
    <property type="protein sequence ID" value="TQS13601.1"/>
    <property type="molecule type" value="Genomic_DNA"/>
</dbReference>
<dbReference type="AlphaFoldDB" id="A0A544Y9Z8"/>
<evidence type="ECO:0000256" key="6">
    <source>
        <dbReference type="ARBA" id="ARBA00034617"/>
    </source>
</evidence>
<dbReference type="InterPro" id="IPR014017">
    <property type="entry name" value="DNA_helicase_UvrD-like_C"/>
</dbReference>
<dbReference type="GO" id="GO:0043138">
    <property type="term" value="F:3'-5' DNA helicase activity"/>
    <property type="evidence" value="ECO:0007669"/>
    <property type="project" value="UniProtKB-EC"/>
</dbReference>
<dbReference type="InterPro" id="IPR000212">
    <property type="entry name" value="DNA_helicase_UvrD/REP"/>
</dbReference>
<sequence length="723" mass="80119">MPQLALANSFWDSYDVLDKQVKVGVRRAMAKFQQLTIAELHSDKGLHLESVEKARDPRMRTIRVNDFWRGIVLAPDDGSDTFLLLNVVPHDDAYTWAAKRLYTINTATRGLEVRNVVAIEQLTPTLEKAAAQAPTLLFSGHSDHVLRELGIDDQVMRAARTIIDKPQLEAFSTLFPEDQFEVLQFLAEGFSPEEVYRDVVAVRRPADATPDQAEDLGTAIANTTSRITLVTRPDELADILDKPFAAWRVFLHPSQRRVAYRVSYNGSAQVTGGPGTGKTVVALHRVKHLLSRSPDSRILLTTYTNALARALRENLTLLLDNEEQLARVDVTTVNAFAHRVVRDLSGRVPAVIGDADERHIWRRICRTLDLPWTEQFMAQEFRHVVLAQRIGDREEYLRVNRRGRGSALGPRQRERAWQAMEAFSAELRAAGTSTHLQVCAQATLLLGGADLSVHGYDHVVVDEAQDLHPAQWRVLRAAVPEGPDDLFITGDPHQRIYDARVSLGALGISVAGRSSRLRINYRSTEEILSWSTGLLGGSQFEDLGGEGSDSLAGYRSLLHGKRPHAAGYPTEQAEVTALVERVQEWIGQGVRPSEIAVCTRFNILLDKVADRLTTAGVPAVRVKDHPGADIDGVRLATMHAMKGLEFRCVAVAGVTARALPFAKEITPADVDRLQHESDMLRERCVLFVACTRAREALHVSWSGTPSPFLSSGSANIEPHMPLN</sequence>
<reference evidence="11 12" key="1">
    <citation type="submission" date="2019-07" db="EMBL/GenBank/DDBJ databases">
        <title>Microbispora hainanensis DSM 45428.</title>
        <authorList>
            <person name="Thawai C."/>
        </authorList>
    </citation>
    <scope>NUCLEOTIDE SEQUENCE [LARGE SCALE GENOMIC DNA]</scope>
    <source>
        <strain evidence="11 12">DSM 45428</strain>
    </source>
</reference>
<name>A0A544Y9Z8_9ACTN</name>
<keyword evidence="1 9" id="KW-0547">Nucleotide-binding</keyword>
<dbReference type="InterPro" id="IPR027417">
    <property type="entry name" value="P-loop_NTPase"/>
</dbReference>
<dbReference type="SUPFAM" id="SSF52540">
    <property type="entry name" value="P-loop containing nucleoside triphosphate hydrolases"/>
    <property type="match status" value="1"/>
</dbReference>
<dbReference type="InterPro" id="IPR014016">
    <property type="entry name" value="UvrD-like_ATP-bd"/>
</dbReference>
<evidence type="ECO:0000256" key="7">
    <source>
        <dbReference type="ARBA" id="ARBA00034808"/>
    </source>
</evidence>
<dbReference type="Proteomes" id="UP000316541">
    <property type="component" value="Unassembled WGS sequence"/>
</dbReference>
<evidence type="ECO:0000256" key="1">
    <source>
        <dbReference type="ARBA" id="ARBA00022741"/>
    </source>
</evidence>
<keyword evidence="4 9" id="KW-0067">ATP-binding</keyword>
<evidence type="ECO:0000313" key="11">
    <source>
        <dbReference type="EMBL" id="TQS13601.1"/>
    </source>
</evidence>
<dbReference type="PANTHER" id="PTHR11070">
    <property type="entry name" value="UVRD / RECB / PCRA DNA HELICASE FAMILY MEMBER"/>
    <property type="match status" value="1"/>
</dbReference>
<dbReference type="Pfam" id="PF00580">
    <property type="entry name" value="UvrD-helicase"/>
    <property type="match status" value="1"/>
</dbReference>
<dbReference type="GO" id="GO:0005524">
    <property type="term" value="F:ATP binding"/>
    <property type="evidence" value="ECO:0007669"/>
    <property type="project" value="UniProtKB-UniRule"/>
</dbReference>
<keyword evidence="2 9" id="KW-0378">Hydrolase</keyword>
<comment type="caution">
    <text evidence="11">The sequence shown here is derived from an EMBL/GenBank/DDBJ whole genome shotgun (WGS) entry which is preliminary data.</text>
</comment>
<feature type="domain" description="UvrD-like helicase ATP-binding" evidence="10">
    <location>
        <begin position="251"/>
        <end position="524"/>
    </location>
</feature>
<dbReference type="PANTHER" id="PTHR11070:SF45">
    <property type="entry name" value="DNA 3'-5' HELICASE"/>
    <property type="match status" value="1"/>
</dbReference>
<gene>
    <name evidence="11" type="ORF">FLX08_35095</name>
</gene>
<dbReference type="Pfam" id="PF13361">
    <property type="entry name" value="UvrD_C"/>
    <property type="match status" value="1"/>
</dbReference>
<proteinExistence type="predicted"/>
<protein>
    <recommendedName>
        <fullName evidence="7">DNA 3'-5' helicase</fullName>
        <ecNumber evidence="7">5.6.2.4</ecNumber>
    </recommendedName>
</protein>
<organism evidence="11 12">
    <name type="scientific">Microbispora hainanensis</name>
    <dbReference type="NCBI Taxonomy" id="568844"/>
    <lineage>
        <taxon>Bacteria</taxon>
        <taxon>Bacillati</taxon>
        <taxon>Actinomycetota</taxon>
        <taxon>Actinomycetes</taxon>
        <taxon>Streptosporangiales</taxon>
        <taxon>Streptosporangiaceae</taxon>
        <taxon>Microbispora</taxon>
    </lineage>
</organism>
<evidence type="ECO:0000256" key="4">
    <source>
        <dbReference type="ARBA" id="ARBA00022840"/>
    </source>
</evidence>